<evidence type="ECO:0000313" key="3">
    <source>
        <dbReference type="Proteomes" id="UP000036987"/>
    </source>
</evidence>
<name>A0A0K9PI09_ZOSMR</name>
<dbReference type="AlphaFoldDB" id="A0A0K9PI09"/>
<proteinExistence type="predicted"/>
<evidence type="ECO:0000256" key="1">
    <source>
        <dbReference type="SAM" id="MobiDB-lite"/>
    </source>
</evidence>
<dbReference type="EMBL" id="LFYR01000830">
    <property type="protein sequence ID" value="KMZ68591.1"/>
    <property type="molecule type" value="Genomic_DNA"/>
</dbReference>
<reference evidence="3" key="1">
    <citation type="journal article" date="2016" name="Nature">
        <title>The genome of the seagrass Zostera marina reveals angiosperm adaptation to the sea.</title>
        <authorList>
            <person name="Olsen J.L."/>
            <person name="Rouze P."/>
            <person name="Verhelst B."/>
            <person name="Lin Y.-C."/>
            <person name="Bayer T."/>
            <person name="Collen J."/>
            <person name="Dattolo E."/>
            <person name="De Paoli E."/>
            <person name="Dittami S."/>
            <person name="Maumus F."/>
            <person name="Michel G."/>
            <person name="Kersting A."/>
            <person name="Lauritano C."/>
            <person name="Lohaus R."/>
            <person name="Toepel M."/>
            <person name="Tonon T."/>
            <person name="Vanneste K."/>
            <person name="Amirebrahimi M."/>
            <person name="Brakel J."/>
            <person name="Bostroem C."/>
            <person name="Chovatia M."/>
            <person name="Grimwood J."/>
            <person name="Jenkins J.W."/>
            <person name="Jueterbock A."/>
            <person name="Mraz A."/>
            <person name="Stam W.T."/>
            <person name="Tice H."/>
            <person name="Bornberg-Bauer E."/>
            <person name="Green P.J."/>
            <person name="Pearson G.A."/>
            <person name="Procaccini G."/>
            <person name="Duarte C.M."/>
            <person name="Schmutz J."/>
            <person name="Reusch T.B.H."/>
            <person name="Van de Peer Y."/>
        </authorList>
    </citation>
    <scope>NUCLEOTIDE SEQUENCE [LARGE SCALE GENOMIC DNA]</scope>
    <source>
        <strain evidence="3">cv. Finnish</strain>
    </source>
</reference>
<evidence type="ECO:0000313" key="2">
    <source>
        <dbReference type="EMBL" id="KMZ68591.1"/>
    </source>
</evidence>
<organism evidence="2 3">
    <name type="scientific">Zostera marina</name>
    <name type="common">Eelgrass</name>
    <dbReference type="NCBI Taxonomy" id="29655"/>
    <lineage>
        <taxon>Eukaryota</taxon>
        <taxon>Viridiplantae</taxon>
        <taxon>Streptophyta</taxon>
        <taxon>Embryophyta</taxon>
        <taxon>Tracheophyta</taxon>
        <taxon>Spermatophyta</taxon>
        <taxon>Magnoliopsida</taxon>
        <taxon>Liliopsida</taxon>
        <taxon>Zosteraceae</taxon>
        <taxon>Zostera</taxon>
    </lineage>
</organism>
<sequence length="284" mass="32264">MLVEEGQSMYNQMLIDENHVEQNVISVDGMGTTQLLVRSEFSANSHSSNSSQLFETPIRKERHNKAMPFGSSKKGISSPEFWACAVASADEIEKKLKARPNLQPDDLADVVRCLDFSPSSSADPDSPYVCSMIKRIKDRNADKLERKKLKESKEASKMKDNNESKKNQTTKRLVMRPEYCSLFFYLIVNDVVFCAGQDLLDIIQHKTYDALLVNVLFGVIRVELKEKLVVPDMLQFLSSKIFNDSSVDQYSSAIPEKCPQRHVEIVLESINRSMSGIFKRTMDH</sequence>
<feature type="compositionally biased region" description="Basic and acidic residues" evidence="1">
    <location>
        <begin position="151"/>
        <end position="166"/>
    </location>
</feature>
<dbReference type="Proteomes" id="UP000036987">
    <property type="component" value="Unassembled WGS sequence"/>
</dbReference>
<gene>
    <name evidence="2" type="ORF">ZOSMA_236G00150</name>
</gene>
<keyword evidence="3" id="KW-1185">Reference proteome</keyword>
<protein>
    <submittedName>
        <fullName evidence="2">Uncharacterized protein</fullName>
    </submittedName>
</protein>
<accession>A0A0K9PI09</accession>
<feature type="region of interest" description="Disordered" evidence="1">
    <location>
        <begin position="150"/>
        <end position="169"/>
    </location>
</feature>
<comment type="caution">
    <text evidence="2">The sequence shown here is derived from an EMBL/GenBank/DDBJ whole genome shotgun (WGS) entry which is preliminary data.</text>
</comment>